<accession>A0A3N1ZSJ8</accession>
<sequence>MTRKQLLALGWTDATIPRAEADGKLLRLRRGAWVTQLPSNARELHVAAAEAARKAAKDGTVLSHWSAAALWGLPLPDGGAPEIYLTRDGKGGGLVKSDAHLVKAPLNRDEWCLKDGIPVTNLTRTVNDVARMAPFIDGVMVADALLRMKLPPHLLKDANLRARRWPGNAKARRVLDFADGRAESPYESKCRVRLAEIGLSGFVPQCIVTDARGDEIGRIDLALAGIKLGLEYDGEGKYDELAAPGQRPQDVFRCEKERDTNLRQEGWWMQHLTKPHVKDLARFRRVVMTAHAAATRNQQRTSR</sequence>
<evidence type="ECO:0000313" key="2">
    <source>
        <dbReference type="Proteomes" id="UP000275749"/>
    </source>
</evidence>
<proteinExistence type="predicted"/>
<protein>
    <submittedName>
        <fullName evidence="1">Uncharacterized protein</fullName>
    </submittedName>
</protein>
<dbReference type="EMBL" id="RKHG01000001">
    <property type="protein sequence ID" value="ROR53698.1"/>
    <property type="molecule type" value="Genomic_DNA"/>
</dbReference>
<comment type="caution">
    <text evidence="1">The sequence shown here is derived from an EMBL/GenBank/DDBJ whole genome shotgun (WGS) entry which is preliminary data.</text>
</comment>
<dbReference type="AlphaFoldDB" id="A0A3N1ZSJ8"/>
<gene>
    <name evidence="1" type="ORF">EDD41_0869</name>
</gene>
<reference evidence="1 2" key="1">
    <citation type="submission" date="2018-11" db="EMBL/GenBank/DDBJ databases">
        <title>Sequencing the genomes of 1000 actinobacteria strains.</title>
        <authorList>
            <person name="Klenk H.-P."/>
        </authorList>
    </citation>
    <scope>NUCLEOTIDE SEQUENCE [LARGE SCALE GENOMIC DNA]</scope>
    <source>
        <strain evidence="1 2">DSM 10546</strain>
    </source>
</reference>
<dbReference type="Proteomes" id="UP000275749">
    <property type="component" value="Unassembled WGS sequence"/>
</dbReference>
<name>A0A3N1ZSJ8_9ACTN</name>
<organism evidence="1 2">
    <name type="scientific">Luteococcus japonicus</name>
    <dbReference type="NCBI Taxonomy" id="33984"/>
    <lineage>
        <taxon>Bacteria</taxon>
        <taxon>Bacillati</taxon>
        <taxon>Actinomycetota</taxon>
        <taxon>Actinomycetes</taxon>
        <taxon>Propionibacteriales</taxon>
        <taxon>Propionibacteriaceae</taxon>
        <taxon>Luteococcus</taxon>
    </lineage>
</organism>
<evidence type="ECO:0000313" key="1">
    <source>
        <dbReference type="EMBL" id="ROR53698.1"/>
    </source>
</evidence>